<dbReference type="FunFam" id="3.40.50.300:FF:000087">
    <property type="entry name" value="Recombinase RecA"/>
    <property type="match status" value="1"/>
</dbReference>
<feature type="compositionally biased region" description="Basic and acidic residues" evidence="9">
    <location>
        <begin position="69"/>
        <end position="79"/>
    </location>
</feature>
<dbReference type="InterPro" id="IPR020587">
    <property type="entry name" value="RecA_monomer-monomer_interface"/>
</dbReference>
<accession>A0A7N0TUY2</accession>
<dbReference type="GO" id="GO:0006281">
    <property type="term" value="P:DNA repair"/>
    <property type="evidence" value="ECO:0007669"/>
    <property type="project" value="InterPro"/>
</dbReference>
<evidence type="ECO:0000256" key="1">
    <source>
        <dbReference type="ARBA" id="ARBA00009391"/>
    </source>
</evidence>
<feature type="region of interest" description="Disordered" evidence="9">
    <location>
        <begin position="411"/>
        <end position="442"/>
    </location>
</feature>
<dbReference type="Gene3D" id="3.40.50.300">
    <property type="entry name" value="P-loop containing nucleotide triphosphate hydrolases"/>
    <property type="match status" value="1"/>
</dbReference>
<dbReference type="SMART" id="SM00382">
    <property type="entry name" value="AAA"/>
    <property type="match status" value="1"/>
</dbReference>
<dbReference type="Gramene" id="Kaladp0046s0290.1.v1.1">
    <property type="protein sequence ID" value="Kaladp0046s0290.1.v1.1"/>
    <property type="gene ID" value="Kaladp0046s0290.v1.1"/>
</dbReference>
<dbReference type="PANTHER" id="PTHR45900:SF6">
    <property type="entry name" value="DNA REPAIR PROTEIN RECA HOMOLOG 3, MITOCHONDRIAL-RELATED"/>
    <property type="match status" value="1"/>
</dbReference>
<feature type="region of interest" description="Disordered" evidence="9">
    <location>
        <begin position="45"/>
        <end position="79"/>
    </location>
</feature>
<feature type="domain" description="RecA family profile 1" evidence="10">
    <location>
        <begin position="112"/>
        <end position="271"/>
    </location>
</feature>
<evidence type="ECO:0000256" key="6">
    <source>
        <dbReference type="ARBA" id="ARBA00056887"/>
    </source>
</evidence>
<reference evidence="12" key="1">
    <citation type="submission" date="2021-01" db="UniProtKB">
        <authorList>
            <consortium name="EnsemblPlants"/>
        </authorList>
    </citation>
    <scope>IDENTIFICATION</scope>
</reference>
<dbReference type="InterPro" id="IPR023400">
    <property type="entry name" value="RecA_C_sf"/>
</dbReference>
<dbReference type="HAMAP" id="MF_00268">
    <property type="entry name" value="RecA"/>
    <property type="match status" value="1"/>
</dbReference>
<dbReference type="InterPro" id="IPR013765">
    <property type="entry name" value="DNA_recomb/repair_RecA"/>
</dbReference>
<dbReference type="InterPro" id="IPR049428">
    <property type="entry name" value="RecA-like_N"/>
</dbReference>
<keyword evidence="3 7" id="KW-0067">ATP-binding</keyword>
<evidence type="ECO:0000259" key="11">
    <source>
        <dbReference type="PROSITE" id="PS50163"/>
    </source>
</evidence>
<dbReference type="PROSITE" id="PS00321">
    <property type="entry name" value="RECA_1"/>
    <property type="match status" value="1"/>
</dbReference>
<evidence type="ECO:0000259" key="10">
    <source>
        <dbReference type="PROSITE" id="PS50162"/>
    </source>
</evidence>
<evidence type="ECO:0000256" key="5">
    <source>
        <dbReference type="ARBA" id="ARBA00023172"/>
    </source>
</evidence>
<sequence length="442" mass="47210">MARLRICQSSFRRALLVPECLRNLMLGSATPSQLCLYSTKVVGKNKSTSEDSDSSNDNLSKRVAGKKNSKSDSSDEGLSKKDLALQQAIDQITMSFGKGSIMWLGRSASSQSVPIISTGSFALDIALGIGGVPKGRVVEIYGPEASGKTSLALHIIAESQKQGGYCAFIDAEHALDPALAEAIGVNTKNLLLSQPDCGEQALSLVDTLIRSGSVDVVVVDSVAALVPKGELEGEMGDAHMAMQARLMSQALRKLCHSLSQSQTVLIFVNQVRAKLSTFGFGGPTEVTCGGNALKFYASVRLNLRRVGSVKKGEEIVGSVVGVKVVKNKHAPPFRSAQFELEFGKGISRQSELVDLGVKYGFIKKGGGGYYRYKDHGYRGKDGMSRYLAGNSSEQEELELILREKLLGGKLEEKESDSGATDEDATDEVISTADEVISTGITE</sequence>
<comment type="similarity">
    <text evidence="1 7">Belongs to the RecA family.</text>
</comment>
<dbReference type="OMA" id="DSKMGLH"/>
<dbReference type="PROSITE" id="PS50163">
    <property type="entry name" value="RECA_3"/>
    <property type="match status" value="1"/>
</dbReference>
<dbReference type="InterPro" id="IPR003593">
    <property type="entry name" value="AAA+_ATPase"/>
</dbReference>
<keyword evidence="13" id="KW-1185">Reference proteome</keyword>
<organism evidence="12 13">
    <name type="scientific">Kalanchoe fedtschenkoi</name>
    <name type="common">Lavender scallops</name>
    <name type="synonym">South American air plant</name>
    <dbReference type="NCBI Taxonomy" id="63787"/>
    <lineage>
        <taxon>Eukaryota</taxon>
        <taxon>Viridiplantae</taxon>
        <taxon>Streptophyta</taxon>
        <taxon>Embryophyta</taxon>
        <taxon>Tracheophyta</taxon>
        <taxon>Spermatophyta</taxon>
        <taxon>Magnoliopsida</taxon>
        <taxon>eudicotyledons</taxon>
        <taxon>Gunneridae</taxon>
        <taxon>Pentapetalae</taxon>
        <taxon>Saxifragales</taxon>
        <taxon>Crassulaceae</taxon>
        <taxon>Kalanchoe</taxon>
    </lineage>
</organism>
<keyword evidence="4 8" id="KW-0238">DNA-binding</keyword>
<evidence type="ECO:0000256" key="2">
    <source>
        <dbReference type="ARBA" id="ARBA00022741"/>
    </source>
</evidence>
<dbReference type="SUPFAM" id="SSF54752">
    <property type="entry name" value="RecA protein, C-terminal domain"/>
    <property type="match status" value="1"/>
</dbReference>
<protein>
    <recommendedName>
        <fullName evidence="14">Bacterial recombinase A</fullName>
    </recommendedName>
</protein>
<dbReference type="GO" id="GO:0005524">
    <property type="term" value="F:ATP binding"/>
    <property type="evidence" value="ECO:0007669"/>
    <property type="project" value="UniProtKB-KW"/>
</dbReference>
<dbReference type="NCBIfam" id="TIGR02012">
    <property type="entry name" value="tigrfam_recA"/>
    <property type="match status" value="1"/>
</dbReference>
<comment type="function">
    <text evidence="6">Involved in recombination ability and DNA strand transfer activity.</text>
</comment>
<keyword evidence="2 7" id="KW-0547">Nucleotide-binding</keyword>
<keyword evidence="8" id="KW-0227">DNA damage</keyword>
<dbReference type="PROSITE" id="PS50162">
    <property type="entry name" value="RECA_2"/>
    <property type="match status" value="1"/>
</dbReference>
<dbReference type="Pfam" id="PF00154">
    <property type="entry name" value="RecA_N"/>
    <property type="match status" value="1"/>
</dbReference>
<evidence type="ECO:0008006" key="14">
    <source>
        <dbReference type="Google" id="ProtNLM"/>
    </source>
</evidence>
<proteinExistence type="inferred from homology"/>
<dbReference type="InterPro" id="IPR027417">
    <property type="entry name" value="P-loop_NTPase"/>
</dbReference>
<dbReference type="AlphaFoldDB" id="A0A7N0TUY2"/>
<dbReference type="GO" id="GO:0006310">
    <property type="term" value="P:DNA recombination"/>
    <property type="evidence" value="ECO:0007669"/>
    <property type="project" value="UniProtKB-KW"/>
</dbReference>
<dbReference type="EnsemblPlants" id="Kaladp0046s0290.1.v1.1">
    <property type="protein sequence ID" value="Kaladp0046s0290.1.v1.1"/>
    <property type="gene ID" value="Kaladp0046s0290.v1.1"/>
</dbReference>
<dbReference type="PANTHER" id="PTHR45900">
    <property type="entry name" value="RECA"/>
    <property type="match status" value="1"/>
</dbReference>
<evidence type="ECO:0000256" key="3">
    <source>
        <dbReference type="ARBA" id="ARBA00022840"/>
    </source>
</evidence>
<dbReference type="InterPro" id="IPR020588">
    <property type="entry name" value="RecA_ATP-bd"/>
</dbReference>
<dbReference type="GO" id="GO:0003697">
    <property type="term" value="F:single-stranded DNA binding"/>
    <property type="evidence" value="ECO:0007669"/>
    <property type="project" value="InterPro"/>
</dbReference>
<keyword evidence="5 8" id="KW-0233">DNA recombination</keyword>
<dbReference type="Proteomes" id="UP000594263">
    <property type="component" value="Unplaced"/>
</dbReference>
<evidence type="ECO:0000313" key="13">
    <source>
        <dbReference type="Proteomes" id="UP000594263"/>
    </source>
</evidence>
<dbReference type="CDD" id="cd00983">
    <property type="entry name" value="RecA"/>
    <property type="match status" value="1"/>
</dbReference>
<name>A0A7N0TUY2_KALFE</name>
<dbReference type="SUPFAM" id="SSF52540">
    <property type="entry name" value="P-loop containing nucleoside triphosphate hydrolases"/>
    <property type="match status" value="1"/>
</dbReference>
<evidence type="ECO:0000313" key="12">
    <source>
        <dbReference type="EnsemblPlants" id="Kaladp0046s0290.1.v1.1"/>
    </source>
</evidence>
<evidence type="ECO:0000256" key="8">
    <source>
        <dbReference type="RuleBase" id="RU004527"/>
    </source>
</evidence>
<evidence type="ECO:0000256" key="9">
    <source>
        <dbReference type="SAM" id="MobiDB-lite"/>
    </source>
</evidence>
<dbReference type="PRINTS" id="PR00142">
    <property type="entry name" value="RECA"/>
</dbReference>
<evidence type="ECO:0000256" key="4">
    <source>
        <dbReference type="ARBA" id="ARBA00023125"/>
    </source>
</evidence>
<dbReference type="GO" id="GO:0140664">
    <property type="term" value="F:ATP-dependent DNA damage sensor activity"/>
    <property type="evidence" value="ECO:0007669"/>
    <property type="project" value="InterPro"/>
</dbReference>
<feature type="domain" description="RecA family profile 2" evidence="11">
    <location>
        <begin position="280"/>
        <end position="351"/>
    </location>
</feature>
<evidence type="ECO:0000256" key="7">
    <source>
        <dbReference type="RuleBase" id="RU003422"/>
    </source>
</evidence>
<dbReference type="InterPro" id="IPR020584">
    <property type="entry name" value="DNA_recomb/repair_RecA_CS"/>
</dbReference>